<name>A0A9W6XVM7_9STRA</name>
<evidence type="ECO:0000313" key="2">
    <source>
        <dbReference type="Proteomes" id="UP001165121"/>
    </source>
</evidence>
<evidence type="ECO:0000313" key="1">
    <source>
        <dbReference type="EMBL" id="GMF46445.1"/>
    </source>
</evidence>
<protein>
    <submittedName>
        <fullName evidence="1">Unnamed protein product</fullName>
    </submittedName>
</protein>
<proteinExistence type="predicted"/>
<dbReference type="Proteomes" id="UP001165121">
    <property type="component" value="Unassembled WGS sequence"/>
</dbReference>
<sequence>MQVPGLEGVPSYVSKQTRVEITLGPRVFYVMNLLVANIGQGVEVFLGLNCMRLTIGLAVLESVRLKLISFVAMASQPPTFQELLQGGIATATHVIKKETRDANYYSSLERRDAAGPDKWMVLTDENGIKYGLGKPARYVSTKSADR</sequence>
<dbReference type="AlphaFoldDB" id="A0A9W6XVM7"/>
<dbReference type="EMBL" id="BSXT01001970">
    <property type="protein sequence ID" value="GMF46445.1"/>
    <property type="molecule type" value="Genomic_DNA"/>
</dbReference>
<organism evidence="1 2">
    <name type="scientific">Phytophthora fragariaefolia</name>
    <dbReference type="NCBI Taxonomy" id="1490495"/>
    <lineage>
        <taxon>Eukaryota</taxon>
        <taxon>Sar</taxon>
        <taxon>Stramenopiles</taxon>
        <taxon>Oomycota</taxon>
        <taxon>Peronosporomycetes</taxon>
        <taxon>Peronosporales</taxon>
        <taxon>Peronosporaceae</taxon>
        <taxon>Phytophthora</taxon>
    </lineage>
</organism>
<gene>
    <name evidence="1" type="ORF">Pfra01_001708700</name>
</gene>
<reference evidence="1" key="1">
    <citation type="submission" date="2023-04" db="EMBL/GenBank/DDBJ databases">
        <title>Phytophthora fragariaefolia NBRC 109709.</title>
        <authorList>
            <person name="Ichikawa N."/>
            <person name="Sato H."/>
            <person name="Tonouchi N."/>
        </authorList>
    </citation>
    <scope>NUCLEOTIDE SEQUENCE</scope>
    <source>
        <strain evidence="1">NBRC 109709</strain>
    </source>
</reference>
<accession>A0A9W6XVM7</accession>
<dbReference type="OrthoDB" id="89328at2759"/>
<comment type="caution">
    <text evidence="1">The sequence shown here is derived from an EMBL/GenBank/DDBJ whole genome shotgun (WGS) entry which is preliminary data.</text>
</comment>
<keyword evidence="2" id="KW-1185">Reference proteome</keyword>